<reference evidence="1 2" key="1">
    <citation type="submission" date="2024-01" db="EMBL/GenBank/DDBJ databases">
        <title>Genome assemblies of Stephania.</title>
        <authorList>
            <person name="Yang L."/>
        </authorList>
    </citation>
    <scope>NUCLEOTIDE SEQUENCE [LARGE SCALE GENOMIC DNA]</scope>
    <source>
        <strain evidence="1">QJT</strain>
        <tissue evidence="1">Leaf</tissue>
    </source>
</reference>
<proteinExistence type="predicted"/>
<name>A0AAP0KJU0_9MAGN</name>
<evidence type="ECO:0000313" key="2">
    <source>
        <dbReference type="Proteomes" id="UP001417504"/>
    </source>
</evidence>
<sequence>MRKDAKSMNQRPRIKCNMKHIIQLCRRLVSILCFKRKLNYKKHTKKCMALCKTVTLRRTFQRAHQVIRKFGDRVRVLDDLVMIFEGFWLTDYVNKGDPSRGVPRGVSSRTLILGFLETPARATTWHWHMEHLGWVMNFVGMFEEMKSQIASKTTKELLIRQADWKDSKKNLQMKAVIMLRKPDDFDPKKID</sequence>
<comment type="caution">
    <text evidence="1">The sequence shown here is derived from an EMBL/GenBank/DDBJ whole genome shotgun (WGS) entry which is preliminary data.</text>
</comment>
<dbReference type="Proteomes" id="UP001417504">
    <property type="component" value="Unassembled WGS sequence"/>
</dbReference>
<accession>A0AAP0KJU0</accession>
<protein>
    <submittedName>
        <fullName evidence="1">Uncharacterized protein</fullName>
    </submittedName>
</protein>
<dbReference type="AlphaFoldDB" id="A0AAP0KJU0"/>
<organism evidence="1 2">
    <name type="scientific">Stephania japonica</name>
    <dbReference type="NCBI Taxonomy" id="461633"/>
    <lineage>
        <taxon>Eukaryota</taxon>
        <taxon>Viridiplantae</taxon>
        <taxon>Streptophyta</taxon>
        <taxon>Embryophyta</taxon>
        <taxon>Tracheophyta</taxon>
        <taxon>Spermatophyta</taxon>
        <taxon>Magnoliopsida</taxon>
        <taxon>Ranunculales</taxon>
        <taxon>Menispermaceae</taxon>
        <taxon>Menispermoideae</taxon>
        <taxon>Cissampelideae</taxon>
        <taxon>Stephania</taxon>
    </lineage>
</organism>
<dbReference type="EMBL" id="JBBNAE010000001">
    <property type="protein sequence ID" value="KAK9153882.1"/>
    <property type="molecule type" value="Genomic_DNA"/>
</dbReference>
<gene>
    <name evidence="1" type="ORF">Sjap_001362</name>
</gene>
<keyword evidence="2" id="KW-1185">Reference proteome</keyword>
<evidence type="ECO:0000313" key="1">
    <source>
        <dbReference type="EMBL" id="KAK9153882.1"/>
    </source>
</evidence>